<dbReference type="GO" id="GO:0005886">
    <property type="term" value="C:plasma membrane"/>
    <property type="evidence" value="ECO:0007669"/>
    <property type="project" value="UniProtKB-SubCell"/>
</dbReference>
<comment type="cofactor">
    <cofactor evidence="1 12">
        <name>Mg(2+)</name>
        <dbReference type="ChEBI" id="CHEBI:18420"/>
    </cofactor>
</comment>
<evidence type="ECO:0000256" key="1">
    <source>
        <dbReference type="ARBA" id="ARBA00001946"/>
    </source>
</evidence>
<feature type="transmembrane region" description="Helical" evidence="12">
    <location>
        <begin position="141"/>
        <end position="156"/>
    </location>
</feature>
<evidence type="ECO:0000256" key="11">
    <source>
        <dbReference type="ARBA" id="ARBA00023136"/>
    </source>
</evidence>
<organism evidence="14 15">
    <name type="scientific">Rhodanobacter denitrificans</name>
    <dbReference type="NCBI Taxonomy" id="666685"/>
    <lineage>
        <taxon>Bacteria</taxon>
        <taxon>Pseudomonadati</taxon>
        <taxon>Pseudomonadota</taxon>
        <taxon>Gammaproteobacteria</taxon>
        <taxon>Lysobacterales</taxon>
        <taxon>Rhodanobacteraceae</taxon>
        <taxon>Rhodanobacter</taxon>
    </lineage>
</organism>
<keyword evidence="5 12" id="KW-0997">Cell inner membrane</keyword>
<dbReference type="AlphaFoldDB" id="A0A2W5KKL6"/>
<evidence type="ECO:0000256" key="3">
    <source>
        <dbReference type="ARBA" id="ARBA00005985"/>
    </source>
</evidence>
<comment type="caution">
    <text evidence="14">The sequence shown here is derived from an EMBL/GenBank/DDBJ whole genome shotgun (WGS) entry which is preliminary data.</text>
</comment>
<dbReference type="PANTHER" id="PTHR11048:SF28">
    <property type="entry name" value="4-HYDROXYBENZOATE POLYPRENYLTRANSFERASE, MITOCHONDRIAL"/>
    <property type="match status" value="1"/>
</dbReference>
<evidence type="ECO:0000256" key="2">
    <source>
        <dbReference type="ARBA" id="ARBA00004141"/>
    </source>
</evidence>
<dbReference type="Pfam" id="PF01040">
    <property type="entry name" value="UbiA"/>
    <property type="match status" value="1"/>
</dbReference>
<dbReference type="PANTHER" id="PTHR11048">
    <property type="entry name" value="PRENYLTRANSFERASES"/>
    <property type="match status" value="1"/>
</dbReference>
<evidence type="ECO:0000256" key="8">
    <source>
        <dbReference type="ARBA" id="ARBA00022692"/>
    </source>
</evidence>
<reference evidence="14 15" key="1">
    <citation type="submission" date="2017-08" db="EMBL/GenBank/DDBJ databases">
        <title>Infants hospitalized years apart are colonized by the same room-sourced microbial strains.</title>
        <authorList>
            <person name="Brooks B."/>
            <person name="Olm M.R."/>
            <person name="Firek B.A."/>
            <person name="Baker R."/>
            <person name="Thomas B.C."/>
            <person name="Morowitz M.J."/>
            <person name="Banfield J.F."/>
        </authorList>
    </citation>
    <scope>NUCLEOTIDE SEQUENCE [LARGE SCALE GENOMIC DNA]</scope>
    <source>
        <strain evidence="14">S2_005_003_R2_42</strain>
    </source>
</reference>
<evidence type="ECO:0000256" key="10">
    <source>
        <dbReference type="ARBA" id="ARBA00022989"/>
    </source>
</evidence>
<dbReference type="EMBL" id="QFPO01000004">
    <property type="protein sequence ID" value="PZQ17452.1"/>
    <property type="molecule type" value="Genomic_DNA"/>
</dbReference>
<evidence type="ECO:0000256" key="5">
    <source>
        <dbReference type="ARBA" id="ARBA00022519"/>
    </source>
</evidence>
<feature type="transmembrane region" description="Helical" evidence="12">
    <location>
        <begin position="67"/>
        <end position="87"/>
    </location>
</feature>
<feature type="transmembrane region" description="Helical" evidence="12">
    <location>
        <begin position="118"/>
        <end position="135"/>
    </location>
</feature>
<feature type="transmembrane region" description="Helical" evidence="12">
    <location>
        <begin position="44"/>
        <end position="61"/>
    </location>
</feature>
<dbReference type="FunFam" id="1.10.357.140:FF:000002">
    <property type="entry name" value="4-hydroxybenzoate octaprenyltransferase"/>
    <property type="match status" value="1"/>
</dbReference>
<sequence>MDRQPADTSTRSQRVIDVLIGYLPERHRARIREYLILMRMDRPIGALLLLWPTWWALWLAAGDFPPIGLLVIFTLGVFVMRAAGCVINDYADHDWLDARVERTRGRPMAAGRVSRKEALALFGGLLVLAFALVLFTNRLTILLSFVGAALAAVYPFTKRVTHLAQVVLGAAFGWSIPMAFAAVTGTLPPLCWLLFLANVLFSVIYDTEYAMVDRDEDIRVGARSTAILFGDADLPILGVLMVTFVFAMLLAGTRAALPWPYFAGLATASCLFAWQQWTMRDRARDRCLAAFRNNNWVGFVLWAGLLLALAIR</sequence>
<dbReference type="UniPathway" id="UPA00232"/>
<keyword evidence="6 12" id="KW-0808">Transferase</keyword>
<evidence type="ECO:0000313" key="14">
    <source>
        <dbReference type="EMBL" id="PZQ17452.1"/>
    </source>
</evidence>
<feature type="transmembrane region" description="Helical" evidence="12">
    <location>
        <begin position="187"/>
        <end position="205"/>
    </location>
</feature>
<dbReference type="InterPro" id="IPR006370">
    <property type="entry name" value="HB_polyprenyltransferase-like"/>
</dbReference>
<gene>
    <name evidence="12" type="primary">ubiA</name>
    <name evidence="14" type="ORF">DI564_06435</name>
</gene>
<dbReference type="HAMAP" id="MF_01635">
    <property type="entry name" value="UbiA"/>
    <property type="match status" value="1"/>
</dbReference>
<dbReference type="Gene3D" id="1.20.120.1780">
    <property type="entry name" value="UbiA prenyltransferase"/>
    <property type="match status" value="1"/>
</dbReference>
<dbReference type="FunFam" id="1.20.120.1780:FF:000001">
    <property type="entry name" value="4-hydroxybenzoate octaprenyltransferase"/>
    <property type="match status" value="1"/>
</dbReference>
<comment type="pathway">
    <text evidence="12">Cofactor biosynthesis; ubiquinone biosynthesis.</text>
</comment>
<feature type="transmembrane region" description="Helical" evidence="12">
    <location>
        <begin position="226"/>
        <end position="250"/>
    </location>
</feature>
<comment type="catalytic activity">
    <reaction evidence="12">
        <text>all-trans-octaprenyl diphosphate + 4-hydroxybenzoate = 4-hydroxy-3-(all-trans-octaprenyl)benzoate + diphosphate</text>
        <dbReference type="Rhea" id="RHEA:27782"/>
        <dbReference type="ChEBI" id="CHEBI:1617"/>
        <dbReference type="ChEBI" id="CHEBI:17879"/>
        <dbReference type="ChEBI" id="CHEBI:33019"/>
        <dbReference type="ChEBI" id="CHEBI:57711"/>
        <dbReference type="EC" id="2.5.1.39"/>
    </reaction>
</comment>
<evidence type="ECO:0000256" key="7">
    <source>
        <dbReference type="ARBA" id="ARBA00022688"/>
    </source>
</evidence>
<feature type="transmembrane region" description="Helical" evidence="12">
    <location>
        <begin position="163"/>
        <end position="181"/>
    </location>
</feature>
<dbReference type="NCBIfam" id="TIGR01474">
    <property type="entry name" value="ubiA_proteo"/>
    <property type="match status" value="1"/>
</dbReference>
<name>A0A2W5KKL6_9GAMM</name>
<dbReference type="GO" id="GO:0008412">
    <property type="term" value="F:4-hydroxybenzoate polyprenyltransferase activity"/>
    <property type="evidence" value="ECO:0007669"/>
    <property type="project" value="UniProtKB-UniRule"/>
</dbReference>
<dbReference type="CDD" id="cd13959">
    <property type="entry name" value="PT_UbiA_COQ2"/>
    <property type="match status" value="1"/>
</dbReference>
<feature type="transmembrane region" description="Helical" evidence="12">
    <location>
        <begin position="295"/>
        <end position="311"/>
    </location>
</feature>
<evidence type="ECO:0000256" key="9">
    <source>
        <dbReference type="ARBA" id="ARBA00022842"/>
    </source>
</evidence>
<evidence type="ECO:0000256" key="12">
    <source>
        <dbReference type="HAMAP-Rule" id="MF_01635"/>
    </source>
</evidence>
<keyword evidence="11 12" id="KW-0472">Membrane</keyword>
<dbReference type="InterPro" id="IPR039653">
    <property type="entry name" value="Prenyltransferase"/>
</dbReference>
<evidence type="ECO:0000256" key="13">
    <source>
        <dbReference type="NCBIfam" id="TIGR01474"/>
    </source>
</evidence>
<evidence type="ECO:0000313" key="15">
    <source>
        <dbReference type="Proteomes" id="UP000249046"/>
    </source>
</evidence>
<keyword evidence="10 12" id="KW-1133">Transmembrane helix</keyword>
<dbReference type="GO" id="GO:0006744">
    <property type="term" value="P:ubiquinone biosynthetic process"/>
    <property type="evidence" value="ECO:0007669"/>
    <property type="project" value="UniProtKB-UniRule"/>
</dbReference>
<keyword evidence="7 12" id="KW-0831">Ubiquinone biosynthesis</keyword>
<comment type="function">
    <text evidence="12">Catalyzes the prenylation of para-hydroxybenzoate (PHB) with an all-trans polyprenyl group. Mediates the second step in the final reaction sequence of ubiquinone-8 (UQ-8) biosynthesis, which is the condensation of the polyisoprenoid side chain with PHB, generating the first membrane-bound Q intermediate 3-octaprenyl-4-hydroxybenzoate.</text>
</comment>
<dbReference type="InterPro" id="IPR000537">
    <property type="entry name" value="UbiA_prenyltransferase"/>
</dbReference>
<keyword evidence="4 12" id="KW-1003">Cell membrane</keyword>
<comment type="subcellular location">
    <subcellularLocation>
        <location evidence="12">Cell inner membrane</location>
        <topology evidence="12">Multi-pass membrane protein</topology>
    </subcellularLocation>
    <subcellularLocation>
        <location evidence="2">Membrane</location>
        <topology evidence="2">Multi-pass membrane protein</topology>
    </subcellularLocation>
</comment>
<accession>A0A2W5KKL6</accession>
<dbReference type="Gene3D" id="1.10.357.140">
    <property type="entry name" value="UbiA prenyltransferase"/>
    <property type="match status" value="1"/>
</dbReference>
<dbReference type="Proteomes" id="UP000249046">
    <property type="component" value="Unassembled WGS sequence"/>
</dbReference>
<protein>
    <recommendedName>
        <fullName evidence="12 13">4-hydroxybenzoate octaprenyltransferase</fullName>
        <ecNumber evidence="12 13">2.5.1.39</ecNumber>
    </recommendedName>
    <alternativeName>
        <fullName evidence="12">4-HB polyprenyltransferase</fullName>
    </alternativeName>
</protein>
<dbReference type="InterPro" id="IPR044878">
    <property type="entry name" value="UbiA_sf"/>
</dbReference>
<feature type="transmembrane region" description="Helical" evidence="12">
    <location>
        <begin position="256"/>
        <end position="274"/>
    </location>
</feature>
<dbReference type="EC" id="2.5.1.39" evidence="12 13"/>
<keyword evidence="8 12" id="KW-0812">Transmembrane</keyword>
<evidence type="ECO:0000256" key="6">
    <source>
        <dbReference type="ARBA" id="ARBA00022679"/>
    </source>
</evidence>
<evidence type="ECO:0000256" key="4">
    <source>
        <dbReference type="ARBA" id="ARBA00022475"/>
    </source>
</evidence>
<comment type="similarity">
    <text evidence="3 12">Belongs to the UbiA prenyltransferase family.</text>
</comment>
<proteinExistence type="inferred from homology"/>
<keyword evidence="9 12" id="KW-0460">Magnesium</keyword>